<protein>
    <recommendedName>
        <fullName evidence="4">Transcription factor domain-containing protein</fullName>
    </recommendedName>
</protein>
<evidence type="ECO:0000313" key="2">
    <source>
        <dbReference type="EMBL" id="TVY89841.1"/>
    </source>
</evidence>
<accession>A0A559MA50</accession>
<organism evidence="2 3">
    <name type="scientific">Lachnellula willkommii</name>
    <dbReference type="NCBI Taxonomy" id="215461"/>
    <lineage>
        <taxon>Eukaryota</taxon>
        <taxon>Fungi</taxon>
        <taxon>Dikarya</taxon>
        <taxon>Ascomycota</taxon>
        <taxon>Pezizomycotina</taxon>
        <taxon>Leotiomycetes</taxon>
        <taxon>Helotiales</taxon>
        <taxon>Lachnaceae</taxon>
        <taxon>Lachnellula</taxon>
    </lineage>
</organism>
<dbReference type="Proteomes" id="UP000315522">
    <property type="component" value="Unassembled WGS sequence"/>
</dbReference>
<evidence type="ECO:0008006" key="4">
    <source>
        <dbReference type="Google" id="ProtNLM"/>
    </source>
</evidence>
<keyword evidence="3" id="KW-1185">Reference proteome</keyword>
<evidence type="ECO:0000313" key="3">
    <source>
        <dbReference type="Proteomes" id="UP000315522"/>
    </source>
</evidence>
<name>A0A559MA50_9HELO</name>
<comment type="caution">
    <text evidence="2">The sequence shown here is derived from an EMBL/GenBank/DDBJ whole genome shotgun (WGS) entry which is preliminary data.</text>
</comment>
<dbReference type="EMBL" id="QGML01001077">
    <property type="protein sequence ID" value="TVY89841.1"/>
    <property type="molecule type" value="Genomic_DNA"/>
</dbReference>
<dbReference type="CDD" id="cd12148">
    <property type="entry name" value="fungal_TF_MHR"/>
    <property type="match status" value="1"/>
</dbReference>
<dbReference type="InterPro" id="IPR053181">
    <property type="entry name" value="EcdB-like_regulator"/>
</dbReference>
<reference evidence="2 3" key="1">
    <citation type="submission" date="2018-05" db="EMBL/GenBank/DDBJ databases">
        <title>Genome sequencing and assembly of the regulated plant pathogen Lachnellula willkommii and related sister species for the development of diagnostic species identification markers.</title>
        <authorList>
            <person name="Giroux E."/>
            <person name="Bilodeau G."/>
        </authorList>
    </citation>
    <scope>NUCLEOTIDE SEQUENCE [LARGE SCALE GENOMIC DNA]</scope>
    <source>
        <strain evidence="2 3">CBS 172.35</strain>
    </source>
</reference>
<gene>
    <name evidence="2" type="ORF">LAWI1_G004268</name>
</gene>
<dbReference type="AlphaFoldDB" id="A0A559MA50"/>
<dbReference type="PANTHER" id="PTHR47785">
    <property type="entry name" value="ZN(II)2CYS6 TRANSCRIPTION FACTOR (EUROFUNG)-RELATED-RELATED"/>
    <property type="match status" value="1"/>
</dbReference>
<proteinExistence type="predicted"/>
<dbReference type="PANTHER" id="PTHR47785:SF6">
    <property type="entry name" value="ZN(II)2CYS6 TRANSCRIPTION FACTOR (EUROFUNG)"/>
    <property type="match status" value="1"/>
</dbReference>
<sequence>MSIEETEMRRATTQVWLMPADEVRMQVQRPATDKLAIEGQYIRIGPRHYLMNLPLAWTYELVSFRKDKTLVEILDRLKTLEGKVDRIPLRAPVPQGFGPPQPSPSSQPSFGNETTESTSYASPMDQRPQYQYNTLVGKGDRQYKHASAAHKMLMWPAISQLLLQTVPSTVGDLNSLRNEGSAFIVRMQKGTPNLPLDETLSEEPFVGMQTQATRVAGGIRNTFPDLTRNTMLRLATAYFDSFNLIYPFMDRQNFISDTLTKVQTEGFDGDTDSVVALLVFALGELALEGSQGESIERHGTRASGVKGGTDKRPPGLALFNEARKRMGFILTGCNLENVQRDYIPFPDNIRQIAHTFKQTILRVLLSPCGKRLVLGALISSRLTFFDQEFWRLTVSASSACQVMINCSDLIDWSSPKGDLIKRAYWHCALMETTLHLELDLPLTGIINLEQQVGLPAFKQPFCEADDRANKTSNFESHYSSLLALTRVCANLHVDIIKTISTESSMETPSTSVGSPVASSLKQISSELAQWRSNLPENLQWAEDRPAAFPSPQGNNAGYNEAIDPELSHEKIYSQRHLFSTNLDEEPEDYPYLFDIQVALLRTRYYYAKYMAYRPCVYKVLHFPEQVTQDDAEGVAECLRSCLKWPLTMSPVSRRKRLIPYLFCWSQNFLGILLIFHMTRHNVMLQNIRTNMCGPTFEADANISIGLMLDWIRDLKSSDPIASWCWKILQGIYPIEE</sequence>
<evidence type="ECO:0000256" key="1">
    <source>
        <dbReference type="SAM" id="MobiDB-lite"/>
    </source>
</evidence>
<feature type="compositionally biased region" description="Polar residues" evidence="1">
    <location>
        <begin position="112"/>
        <end position="121"/>
    </location>
</feature>
<feature type="region of interest" description="Disordered" evidence="1">
    <location>
        <begin position="89"/>
        <end position="127"/>
    </location>
</feature>